<evidence type="ECO:0000256" key="1">
    <source>
        <dbReference type="SAM" id="MobiDB-lite"/>
    </source>
</evidence>
<protein>
    <submittedName>
        <fullName evidence="2">Uncharacterized protein</fullName>
    </submittedName>
</protein>
<dbReference type="AlphaFoldDB" id="A0AAV9NJG7"/>
<accession>A0AAV9NJG7</accession>
<gene>
    <name evidence="2" type="ORF">LTR84_012287</name>
</gene>
<dbReference type="RefSeq" id="XP_064708471.1">
    <property type="nucleotide sequence ID" value="XM_064855811.1"/>
</dbReference>
<proteinExistence type="predicted"/>
<evidence type="ECO:0000313" key="2">
    <source>
        <dbReference type="EMBL" id="KAK5056755.1"/>
    </source>
</evidence>
<dbReference type="Proteomes" id="UP001358417">
    <property type="component" value="Unassembled WGS sequence"/>
</dbReference>
<evidence type="ECO:0000313" key="3">
    <source>
        <dbReference type="Proteomes" id="UP001358417"/>
    </source>
</evidence>
<feature type="region of interest" description="Disordered" evidence="1">
    <location>
        <begin position="69"/>
        <end position="166"/>
    </location>
</feature>
<comment type="caution">
    <text evidence="2">The sequence shown here is derived from an EMBL/GenBank/DDBJ whole genome shotgun (WGS) entry which is preliminary data.</text>
</comment>
<dbReference type="EMBL" id="JAVRRD010000007">
    <property type="protein sequence ID" value="KAK5056755.1"/>
    <property type="molecule type" value="Genomic_DNA"/>
</dbReference>
<sequence>MPPKQVANGNNSSSDEKASVWLADALRLTGDEVMLDVAAIAAARGIQVSAVVKQVSRLREKLPGLVIKTNSRGASAVVPAAPGGGRGGKAGKKPAVARDRGAPAAETQEEEDDDDDGEEVEEGKDEEDDGDDDHDDDDDDDEDEEEDEAMDVDEDEAVASEDAARA</sequence>
<feature type="compositionally biased region" description="Acidic residues" evidence="1">
    <location>
        <begin position="107"/>
        <end position="159"/>
    </location>
</feature>
<organism evidence="2 3">
    <name type="scientific">Exophiala bonariae</name>
    <dbReference type="NCBI Taxonomy" id="1690606"/>
    <lineage>
        <taxon>Eukaryota</taxon>
        <taxon>Fungi</taxon>
        <taxon>Dikarya</taxon>
        <taxon>Ascomycota</taxon>
        <taxon>Pezizomycotina</taxon>
        <taxon>Eurotiomycetes</taxon>
        <taxon>Chaetothyriomycetidae</taxon>
        <taxon>Chaetothyriales</taxon>
        <taxon>Herpotrichiellaceae</taxon>
        <taxon>Exophiala</taxon>
    </lineage>
</organism>
<name>A0AAV9NJG7_9EURO</name>
<keyword evidence="3" id="KW-1185">Reference proteome</keyword>
<dbReference type="GeneID" id="89980434"/>
<reference evidence="2 3" key="1">
    <citation type="submission" date="2023-08" db="EMBL/GenBank/DDBJ databases">
        <title>Black Yeasts Isolated from many extreme environments.</title>
        <authorList>
            <person name="Coleine C."/>
            <person name="Stajich J.E."/>
            <person name="Selbmann L."/>
        </authorList>
    </citation>
    <scope>NUCLEOTIDE SEQUENCE [LARGE SCALE GENOMIC DNA]</scope>
    <source>
        <strain evidence="2 3">CCFEE 5792</strain>
    </source>
</reference>
<feature type="compositionally biased region" description="Low complexity" evidence="1">
    <location>
        <begin position="71"/>
        <end position="81"/>
    </location>
</feature>